<dbReference type="CDD" id="cd07246">
    <property type="entry name" value="VOC_like"/>
    <property type="match status" value="1"/>
</dbReference>
<dbReference type="OrthoDB" id="9795306at2"/>
<dbReference type="Pfam" id="PF00903">
    <property type="entry name" value="Glyoxalase"/>
    <property type="match status" value="1"/>
</dbReference>
<proteinExistence type="predicted"/>
<sequence length="122" mass="14024">MEIPKNHQTIMPYLILKDVRGFIKFALNVFDAQILEEHLDEDHRVMHAEIKIGNSTIMMGGANEIWNVNNAGMFIYVENTDKVYQYALDNGAESIMEIEDKEYGRSAGIKDPFGNIWWITSV</sequence>
<gene>
    <name evidence="2" type="ORF">SAMN06296427_105251</name>
</gene>
<dbReference type="SUPFAM" id="SSF54593">
    <property type="entry name" value="Glyoxalase/Bleomycin resistance protein/Dihydroxybiphenyl dioxygenase"/>
    <property type="match status" value="1"/>
</dbReference>
<feature type="domain" description="Glyoxalase/fosfomycin resistance/dioxygenase" evidence="1">
    <location>
        <begin position="14"/>
        <end position="119"/>
    </location>
</feature>
<dbReference type="InterPro" id="IPR004360">
    <property type="entry name" value="Glyas_Fos-R_dOase_dom"/>
</dbReference>
<dbReference type="RefSeq" id="WP_084017449.1">
    <property type="nucleotide sequence ID" value="NZ_FWXS01000005.1"/>
</dbReference>
<reference evidence="2 3" key="1">
    <citation type="submission" date="2017-04" db="EMBL/GenBank/DDBJ databases">
        <authorList>
            <person name="Afonso C.L."/>
            <person name="Miller P.J."/>
            <person name="Scott M.A."/>
            <person name="Spackman E."/>
            <person name="Goraichik I."/>
            <person name="Dimitrov K.M."/>
            <person name="Suarez D.L."/>
            <person name="Swayne D.E."/>
        </authorList>
    </citation>
    <scope>NUCLEOTIDE SEQUENCE [LARGE SCALE GENOMIC DNA]</scope>
    <source>
        <strain evidence="2 3">CGMCC 1.12708</strain>
    </source>
</reference>
<evidence type="ECO:0000259" key="1">
    <source>
        <dbReference type="Pfam" id="PF00903"/>
    </source>
</evidence>
<dbReference type="Gene3D" id="3.30.720.120">
    <property type="match status" value="1"/>
</dbReference>
<dbReference type="STRING" id="1434700.SAMN06296427_105251"/>
<dbReference type="PANTHER" id="PTHR34109:SF1">
    <property type="entry name" value="VOC DOMAIN-CONTAINING PROTEIN"/>
    <property type="match status" value="1"/>
</dbReference>
<dbReference type="PANTHER" id="PTHR34109">
    <property type="entry name" value="BNAUNNG04460D PROTEIN-RELATED"/>
    <property type="match status" value="1"/>
</dbReference>
<name>A0A1W2B4F1_9FLAO</name>
<evidence type="ECO:0000313" key="2">
    <source>
        <dbReference type="EMBL" id="SMC67806.1"/>
    </source>
</evidence>
<dbReference type="InterPro" id="IPR029068">
    <property type="entry name" value="Glyas_Bleomycin-R_OHBP_Dase"/>
</dbReference>
<evidence type="ECO:0000313" key="3">
    <source>
        <dbReference type="Proteomes" id="UP000192393"/>
    </source>
</evidence>
<dbReference type="AlphaFoldDB" id="A0A1W2B4F1"/>
<protein>
    <submittedName>
        <fullName evidence="2">Uncharacterized conserved protein PhnB, glyoxalase superfamily</fullName>
    </submittedName>
</protein>
<dbReference type="EMBL" id="FWXS01000005">
    <property type="protein sequence ID" value="SMC67806.1"/>
    <property type="molecule type" value="Genomic_DNA"/>
</dbReference>
<dbReference type="Proteomes" id="UP000192393">
    <property type="component" value="Unassembled WGS sequence"/>
</dbReference>
<dbReference type="Gene3D" id="3.30.720.110">
    <property type="match status" value="1"/>
</dbReference>
<accession>A0A1W2B4F1</accession>
<organism evidence="2 3">
    <name type="scientific">Moheibacter sediminis</name>
    <dbReference type="NCBI Taxonomy" id="1434700"/>
    <lineage>
        <taxon>Bacteria</taxon>
        <taxon>Pseudomonadati</taxon>
        <taxon>Bacteroidota</taxon>
        <taxon>Flavobacteriia</taxon>
        <taxon>Flavobacteriales</taxon>
        <taxon>Weeksellaceae</taxon>
        <taxon>Moheibacter</taxon>
    </lineage>
</organism>
<keyword evidence="3" id="KW-1185">Reference proteome</keyword>